<dbReference type="PANTHER" id="PTHR40626:SF11">
    <property type="entry name" value="ZINC FINGER PROTEIN YPR022C"/>
    <property type="match status" value="1"/>
</dbReference>
<keyword evidence="6" id="KW-0539">Nucleus</keyword>
<dbReference type="VEuPathDB" id="FungiDB:PV08_03726"/>
<keyword evidence="4" id="KW-0863">Zinc-finger</keyword>
<dbReference type="InterPro" id="IPR007219">
    <property type="entry name" value="XnlR_reg_dom"/>
</dbReference>
<dbReference type="GO" id="GO:0008270">
    <property type="term" value="F:zinc ion binding"/>
    <property type="evidence" value="ECO:0007669"/>
    <property type="project" value="UniProtKB-KW"/>
</dbReference>
<evidence type="ECO:0000313" key="9">
    <source>
        <dbReference type="EMBL" id="KIW16538.1"/>
    </source>
</evidence>
<evidence type="ECO:0000256" key="6">
    <source>
        <dbReference type="ARBA" id="ARBA00023242"/>
    </source>
</evidence>
<protein>
    <recommendedName>
        <fullName evidence="8">Xylanolytic transcriptional activator regulatory domain-containing protein</fullName>
    </recommendedName>
</protein>
<evidence type="ECO:0000256" key="1">
    <source>
        <dbReference type="ARBA" id="ARBA00004123"/>
    </source>
</evidence>
<evidence type="ECO:0000256" key="4">
    <source>
        <dbReference type="ARBA" id="ARBA00022771"/>
    </source>
</evidence>
<sequence>MREAQESTESTYKESSSDVKATDCTDGGRDTCIPDAVNDSTDEQENLFFLHRISSHRHKFSAADGISEIPGNLLIETGLTESDTEGIGTSNSGDQMPSRSSPADSPPPMYLQETSTKLLVSSWKDYEAPSCGRKICNALTAKKRTELLLALRSMGDIDIGDRIFSLSGMKQGIHLYARNISIEYPILHNELLLPTREEMESEFAGDVAPPELLWAVISLGWALMRSEDAHELNMACTVQRILRKEVICHPCLTVSPPLWLVQTLFFVLIFARYQGTQEEYGFSVTFHNVLLDAIRRLDTRSLQHSDSPSKDGQELPRRAWLVWIRKESIKRLLLETFVLDIKQSILHGGELVLHPVDVHLTLPISEEAWYVNSAEDWADTLLQVIEQQPQLISILKDEWTISPLYRPKRLLTYSNAVLHGMIAIAREKVKRSDNVFANKSSESLENVADIMRQYLVALESSKNQNQLSPSIRSYLWRSCFCMARLAYTLYEVTAIDLQTVAGKNPIEGKFCGTSDYLKSKSRIRSWATQRRSLLGVNRTKLNVLVDNCKH</sequence>
<dbReference type="EMBL" id="KN847494">
    <property type="protein sequence ID" value="KIW16538.1"/>
    <property type="molecule type" value="Genomic_DNA"/>
</dbReference>
<dbReference type="PANTHER" id="PTHR40626">
    <property type="entry name" value="MIP31509P"/>
    <property type="match status" value="1"/>
</dbReference>
<evidence type="ECO:0000256" key="2">
    <source>
        <dbReference type="ARBA" id="ARBA00022723"/>
    </source>
</evidence>
<comment type="subcellular location">
    <subcellularLocation>
        <location evidence="1">Nucleus</location>
    </subcellularLocation>
</comment>
<dbReference type="Pfam" id="PF04082">
    <property type="entry name" value="Fungal_trans"/>
    <property type="match status" value="1"/>
</dbReference>
<reference evidence="9 10" key="1">
    <citation type="submission" date="2015-01" db="EMBL/GenBank/DDBJ databases">
        <title>The Genome Sequence of Exophiala spinifera CBS89968.</title>
        <authorList>
            <consortium name="The Broad Institute Genomics Platform"/>
            <person name="Cuomo C."/>
            <person name="de Hoog S."/>
            <person name="Gorbushina A."/>
            <person name="Stielow B."/>
            <person name="Teixiera M."/>
            <person name="Abouelleil A."/>
            <person name="Chapman S.B."/>
            <person name="Priest M."/>
            <person name="Young S.K."/>
            <person name="Wortman J."/>
            <person name="Nusbaum C."/>
            <person name="Birren B."/>
        </authorList>
    </citation>
    <scope>NUCLEOTIDE SEQUENCE [LARGE SCALE GENOMIC DNA]</scope>
    <source>
        <strain evidence="9 10">CBS 89968</strain>
    </source>
</reference>
<gene>
    <name evidence="9" type="ORF">PV08_03726</name>
</gene>
<evidence type="ECO:0000256" key="3">
    <source>
        <dbReference type="ARBA" id="ARBA00022737"/>
    </source>
</evidence>
<name>A0A0D2BC54_9EURO</name>
<keyword evidence="5" id="KW-0862">Zinc</keyword>
<dbReference type="InterPro" id="IPR051059">
    <property type="entry name" value="VerF-like"/>
</dbReference>
<proteinExistence type="predicted"/>
<dbReference type="GeneID" id="27330809"/>
<evidence type="ECO:0000259" key="8">
    <source>
        <dbReference type="Pfam" id="PF04082"/>
    </source>
</evidence>
<dbReference type="RefSeq" id="XP_016236754.1">
    <property type="nucleotide sequence ID" value="XM_016378077.1"/>
</dbReference>
<dbReference type="GO" id="GO:0000785">
    <property type="term" value="C:chromatin"/>
    <property type="evidence" value="ECO:0007669"/>
    <property type="project" value="TreeGrafter"/>
</dbReference>
<evidence type="ECO:0000256" key="7">
    <source>
        <dbReference type="SAM" id="MobiDB-lite"/>
    </source>
</evidence>
<keyword evidence="3" id="KW-0677">Repeat</keyword>
<evidence type="ECO:0000313" key="10">
    <source>
        <dbReference type="Proteomes" id="UP000053328"/>
    </source>
</evidence>
<dbReference type="GO" id="GO:0000981">
    <property type="term" value="F:DNA-binding transcription factor activity, RNA polymerase II-specific"/>
    <property type="evidence" value="ECO:0007669"/>
    <property type="project" value="InterPro"/>
</dbReference>
<feature type="region of interest" description="Disordered" evidence="7">
    <location>
        <begin position="82"/>
        <end position="108"/>
    </location>
</feature>
<dbReference type="GO" id="GO:0006351">
    <property type="term" value="P:DNA-templated transcription"/>
    <property type="evidence" value="ECO:0007669"/>
    <property type="project" value="InterPro"/>
</dbReference>
<dbReference type="AlphaFoldDB" id="A0A0D2BC54"/>
<accession>A0A0D2BC54</accession>
<keyword evidence="10" id="KW-1185">Reference proteome</keyword>
<dbReference type="GO" id="GO:0000978">
    <property type="term" value="F:RNA polymerase II cis-regulatory region sequence-specific DNA binding"/>
    <property type="evidence" value="ECO:0007669"/>
    <property type="project" value="InterPro"/>
</dbReference>
<dbReference type="GO" id="GO:0005634">
    <property type="term" value="C:nucleus"/>
    <property type="evidence" value="ECO:0007669"/>
    <property type="project" value="UniProtKB-SubCell"/>
</dbReference>
<feature type="compositionally biased region" description="Basic and acidic residues" evidence="7">
    <location>
        <begin position="1"/>
        <end position="29"/>
    </location>
</feature>
<feature type="domain" description="Xylanolytic transcriptional activator regulatory" evidence="8">
    <location>
        <begin position="173"/>
        <end position="418"/>
    </location>
</feature>
<dbReference type="STRING" id="91928.A0A0D2BC54"/>
<evidence type="ECO:0000256" key="5">
    <source>
        <dbReference type="ARBA" id="ARBA00022833"/>
    </source>
</evidence>
<dbReference type="Proteomes" id="UP000053328">
    <property type="component" value="Unassembled WGS sequence"/>
</dbReference>
<dbReference type="HOGENOM" id="CLU_585286_0_0_1"/>
<feature type="region of interest" description="Disordered" evidence="7">
    <location>
        <begin position="1"/>
        <end position="38"/>
    </location>
</feature>
<dbReference type="OrthoDB" id="1405595at2759"/>
<dbReference type="CDD" id="cd12148">
    <property type="entry name" value="fungal_TF_MHR"/>
    <property type="match status" value="1"/>
</dbReference>
<keyword evidence="2" id="KW-0479">Metal-binding</keyword>
<organism evidence="9 10">
    <name type="scientific">Exophiala spinifera</name>
    <dbReference type="NCBI Taxonomy" id="91928"/>
    <lineage>
        <taxon>Eukaryota</taxon>
        <taxon>Fungi</taxon>
        <taxon>Dikarya</taxon>
        <taxon>Ascomycota</taxon>
        <taxon>Pezizomycotina</taxon>
        <taxon>Eurotiomycetes</taxon>
        <taxon>Chaetothyriomycetidae</taxon>
        <taxon>Chaetothyriales</taxon>
        <taxon>Herpotrichiellaceae</taxon>
        <taxon>Exophiala</taxon>
    </lineage>
</organism>